<keyword evidence="16" id="KW-1185">Reference proteome</keyword>
<evidence type="ECO:0000256" key="10">
    <source>
        <dbReference type="ARBA" id="ARBA00033245"/>
    </source>
</evidence>
<feature type="domain" description="Membrane insertase YidC/Oxa/ALB C-terminal" evidence="14">
    <location>
        <begin position="35"/>
        <end position="237"/>
    </location>
</feature>
<keyword evidence="5 13" id="KW-1133">Transmembrane helix</keyword>
<evidence type="ECO:0000313" key="16">
    <source>
        <dbReference type="Proteomes" id="UP000269198"/>
    </source>
</evidence>
<reference evidence="15 16" key="1">
    <citation type="submission" date="2018-11" db="EMBL/GenBank/DDBJ databases">
        <title>The genome draft of YIM 96095.</title>
        <authorList>
            <person name="Tang S.-K."/>
            <person name="Chunyu W.-X."/>
            <person name="Feng Y.-Z."/>
        </authorList>
    </citation>
    <scope>NUCLEOTIDE SEQUENCE [LARGE SCALE GENOMIC DNA]</scope>
    <source>
        <strain evidence="15 16">YIM 96095</strain>
    </source>
</reference>
<comment type="subcellular location">
    <subcellularLocation>
        <location evidence="1 12">Membrane</location>
        <topology evidence="1 12">Multi-pass membrane protein</topology>
    </subcellularLocation>
</comment>
<dbReference type="PANTHER" id="PTHR12428">
    <property type="entry name" value="OXA1"/>
    <property type="match status" value="1"/>
</dbReference>
<evidence type="ECO:0000256" key="2">
    <source>
        <dbReference type="ARBA" id="ARBA00010527"/>
    </source>
</evidence>
<proteinExistence type="inferred from homology"/>
<dbReference type="EMBL" id="RJMB01000011">
    <property type="protein sequence ID" value="RNL84394.1"/>
    <property type="molecule type" value="Genomic_DNA"/>
</dbReference>
<dbReference type="InterPro" id="IPR001708">
    <property type="entry name" value="YidC/ALB3/OXA1/COX18"/>
</dbReference>
<feature type="transmembrane region" description="Helical" evidence="13">
    <location>
        <begin position="200"/>
        <end position="224"/>
    </location>
</feature>
<dbReference type="RefSeq" id="WP_123201564.1">
    <property type="nucleotide sequence ID" value="NZ_RJMB01000011.1"/>
</dbReference>
<evidence type="ECO:0000256" key="1">
    <source>
        <dbReference type="ARBA" id="ARBA00004141"/>
    </source>
</evidence>
<comment type="subunit">
    <text evidence="8">Interacts with the Sec translocase complex via SecD. Specifically interacts with transmembrane segments of nascent integral membrane proteins during membrane integration.</text>
</comment>
<name>A0A3N0E949_9ACTN</name>
<evidence type="ECO:0000256" key="3">
    <source>
        <dbReference type="ARBA" id="ARBA00015325"/>
    </source>
</evidence>
<evidence type="ECO:0000256" key="11">
    <source>
        <dbReference type="ARBA" id="ARBA00033342"/>
    </source>
</evidence>
<evidence type="ECO:0000256" key="13">
    <source>
        <dbReference type="SAM" id="Phobius"/>
    </source>
</evidence>
<evidence type="ECO:0000256" key="12">
    <source>
        <dbReference type="RuleBase" id="RU003945"/>
    </source>
</evidence>
<feature type="transmembrane region" description="Helical" evidence="13">
    <location>
        <begin position="32"/>
        <end position="55"/>
    </location>
</feature>
<organism evidence="15 16">
    <name type="scientific">Halostreptopolyspora alba</name>
    <dbReference type="NCBI Taxonomy" id="2487137"/>
    <lineage>
        <taxon>Bacteria</taxon>
        <taxon>Bacillati</taxon>
        <taxon>Actinomycetota</taxon>
        <taxon>Actinomycetes</taxon>
        <taxon>Streptosporangiales</taxon>
        <taxon>Nocardiopsidaceae</taxon>
        <taxon>Halostreptopolyspora</taxon>
    </lineage>
</organism>
<dbReference type="Proteomes" id="UP000269198">
    <property type="component" value="Unassembled WGS sequence"/>
</dbReference>
<evidence type="ECO:0000256" key="4">
    <source>
        <dbReference type="ARBA" id="ARBA00022692"/>
    </source>
</evidence>
<evidence type="ECO:0000256" key="8">
    <source>
        <dbReference type="ARBA" id="ARBA00026028"/>
    </source>
</evidence>
<dbReference type="InterPro" id="IPR028055">
    <property type="entry name" value="YidC/Oxa/ALB_C"/>
</dbReference>
<dbReference type="NCBIfam" id="TIGR03592">
    <property type="entry name" value="yidC_oxa1_cterm"/>
    <property type="match status" value="1"/>
</dbReference>
<gene>
    <name evidence="15" type="primary">yidC</name>
    <name evidence="15" type="ORF">EFW17_12645</name>
</gene>
<keyword evidence="4 12" id="KW-0812">Transmembrane</keyword>
<evidence type="ECO:0000313" key="15">
    <source>
        <dbReference type="EMBL" id="RNL84394.1"/>
    </source>
</evidence>
<dbReference type="AlphaFoldDB" id="A0A3N0E949"/>
<evidence type="ECO:0000259" key="14">
    <source>
        <dbReference type="Pfam" id="PF02096"/>
    </source>
</evidence>
<accession>A0A3N0E949</accession>
<comment type="function">
    <text evidence="7">Required for the insertion and/or proper folding and/or complex formation of integral membrane proteins into the membrane. Involved in integration of membrane proteins that insert both dependently and independently of the Sec translocase complex, as well as at least some lipoproteins. Aids folding of multispanning membrane proteins.</text>
</comment>
<dbReference type="OrthoDB" id="9780552at2"/>
<evidence type="ECO:0000256" key="6">
    <source>
        <dbReference type="ARBA" id="ARBA00023136"/>
    </source>
</evidence>
<dbReference type="PANTHER" id="PTHR12428:SF65">
    <property type="entry name" value="CYTOCHROME C OXIDASE ASSEMBLY PROTEIN COX18, MITOCHONDRIAL"/>
    <property type="match status" value="1"/>
</dbReference>
<dbReference type="Pfam" id="PF02096">
    <property type="entry name" value="60KD_IMP"/>
    <property type="match status" value="1"/>
</dbReference>
<feature type="transmembrane region" description="Helical" evidence="13">
    <location>
        <begin position="158"/>
        <end position="179"/>
    </location>
</feature>
<dbReference type="GO" id="GO:0032977">
    <property type="term" value="F:membrane insertase activity"/>
    <property type="evidence" value="ECO:0007669"/>
    <property type="project" value="InterPro"/>
</dbReference>
<sequence length="243" mass="25110">MYSFPPIAAAIGAAFTVVMTLTDTLSPVLGGAAAAVAVVGLTVAVRLVLLPLSVAQVRGEKARTRLLPKLRELQREHGKNRERLLREQRRLYAAEGVSPLAGCLPALAQIPVFVTLYGLFVSATIADAPNALLTHTLGGVPLGATLTESLASGVGVEALVFGALLAVIAATAWLSRRFLMLPALAANSGEGGPAVPGFRLVTLLPFGTVVVASFVPLAAGVYLATTTAWTVAERLALRQLIAG</sequence>
<keyword evidence="6 13" id="KW-0472">Membrane</keyword>
<protein>
    <recommendedName>
        <fullName evidence="3">Membrane protein insertase YidC</fullName>
    </recommendedName>
    <alternativeName>
        <fullName evidence="11">Foldase YidC</fullName>
    </alternativeName>
    <alternativeName>
        <fullName evidence="10">Membrane integrase YidC</fullName>
    </alternativeName>
    <alternativeName>
        <fullName evidence="9">Membrane protein YidC</fullName>
    </alternativeName>
</protein>
<evidence type="ECO:0000256" key="9">
    <source>
        <dbReference type="ARBA" id="ARBA00031538"/>
    </source>
</evidence>
<evidence type="ECO:0000256" key="7">
    <source>
        <dbReference type="ARBA" id="ARBA00025034"/>
    </source>
</evidence>
<comment type="caution">
    <text evidence="15">The sequence shown here is derived from an EMBL/GenBank/DDBJ whole genome shotgun (WGS) entry which is preliminary data.</text>
</comment>
<dbReference type="GO" id="GO:0051205">
    <property type="term" value="P:protein insertion into membrane"/>
    <property type="evidence" value="ECO:0007669"/>
    <property type="project" value="TreeGrafter"/>
</dbReference>
<comment type="similarity">
    <text evidence="2">Belongs to the OXA1/ALB3/YidC family. Type 1 subfamily.</text>
</comment>
<dbReference type="GO" id="GO:0005886">
    <property type="term" value="C:plasma membrane"/>
    <property type="evidence" value="ECO:0007669"/>
    <property type="project" value="TreeGrafter"/>
</dbReference>
<evidence type="ECO:0000256" key="5">
    <source>
        <dbReference type="ARBA" id="ARBA00022989"/>
    </source>
</evidence>